<evidence type="ECO:0000313" key="2">
    <source>
        <dbReference type="Proteomes" id="UP000257109"/>
    </source>
</evidence>
<comment type="caution">
    <text evidence="1">The sequence shown here is derived from an EMBL/GenBank/DDBJ whole genome shotgun (WGS) entry which is preliminary data.</text>
</comment>
<dbReference type="AlphaFoldDB" id="A0A371GP21"/>
<evidence type="ECO:0000313" key="1">
    <source>
        <dbReference type="EMBL" id="RDX92301.1"/>
    </source>
</evidence>
<feature type="non-terminal residue" evidence="1">
    <location>
        <position position="1"/>
    </location>
</feature>
<reference evidence="1" key="1">
    <citation type="submission" date="2018-05" db="EMBL/GenBank/DDBJ databases">
        <title>Draft genome of Mucuna pruriens seed.</title>
        <authorList>
            <person name="Nnadi N.E."/>
            <person name="Vos R."/>
            <person name="Hasami M.H."/>
            <person name="Devisetty U.K."/>
            <person name="Aguiy J.C."/>
        </authorList>
    </citation>
    <scope>NUCLEOTIDE SEQUENCE [LARGE SCALE GENOMIC DNA]</scope>
    <source>
        <strain evidence="1">JCA_2017</strain>
    </source>
</reference>
<keyword evidence="2" id="KW-1185">Reference proteome</keyword>
<name>A0A371GP21_MUCPR</name>
<dbReference type="EMBL" id="QJKJ01004900">
    <property type="protein sequence ID" value="RDX92301.1"/>
    <property type="molecule type" value="Genomic_DNA"/>
</dbReference>
<accession>A0A371GP21</accession>
<dbReference type="OrthoDB" id="1305184at2759"/>
<sequence>MQSFEERLRAIEGGDKYGVEVVDLCLVPDVRLPIDFKTLEFDKYKGRQPNWGYTQLVCQPGMRAH</sequence>
<proteinExistence type="predicted"/>
<dbReference type="Proteomes" id="UP000257109">
    <property type="component" value="Unassembled WGS sequence"/>
</dbReference>
<organism evidence="1 2">
    <name type="scientific">Mucuna pruriens</name>
    <name type="common">Velvet bean</name>
    <name type="synonym">Dolichos pruriens</name>
    <dbReference type="NCBI Taxonomy" id="157652"/>
    <lineage>
        <taxon>Eukaryota</taxon>
        <taxon>Viridiplantae</taxon>
        <taxon>Streptophyta</taxon>
        <taxon>Embryophyta</taxon>
        <taxon>Tracheophyta</taxon>
        <taxon>Spermatophyta</taxon>
        <taxon>Magnoliopsida</taxon>
        <taxon>eudicotyledons</taxon>
        <taxon>Gunneridae</taxon>
        <taxon>Pentapetalae</taxon>
        <taxon>rosids</taxon>
        <taxon>fabids</taxon>
        <taxon>Fabales</taxon>
        <taxon>Fabaceae</taxon>
        <taxon>Papilionoideae</taxon>
        <taxon>50 kb inversion clade</taxon>
        <taxon>NPAAA clade</taxon>
        <taxon>indigoferoid/millettioid clade</taxon>
        <taxon>Phaseoleae</taxon>
        <taxon>Mucuna</taxon>
    </lineage>
</organism>
<gene>
    <name evidence="1" type="ORF">CR513_25591</name>
</gene>
<protein>
    <submittedName>
        <fullName evidence="1">Uncharacterized protein</fullName>
    </submittedName>
</protein>